<dbReference type="Gene3D" id="3.30.420.10">
    <property type="entry name" value="Ribonuclease H-like superfamily/Ribonuclease H"/>
    <property type="match status" value="1"/>
</dbReference>
<accession>A0A6D2J3H8</accession>
<dbReference type="SUPFAM" id="SSF53098">
    <property type="entry name" value="Ribonuclease H-like"/>
    <property type="match status" value="1"/>
</dbReference>
<keyword evidence="3" id="KW-1185">Reference proteome</keyword>
<evidence type="ECO:0000313" key="3">
    <source>
        <dbReference type="Proteomes" id="UP000467841"/>
    </source>
</evidence>
<dbReference type="InterPro" id="IPR036397">
    <property type="entry name" value="RNaseH_sf"/>
</dbReference>
<dbReference type="PANTHER" id="PTHR45835">
    <property type="entry name" value="YALI0A06105P"/>
    <property type="match status" value="1"/>
</dbReference>
<sequence length="172" mass="19973">MCSARPHLWSKWLPLAEFWYNTTYHSSAQMTPYEAVFGQPPPQHLPYIPGESKVAVVARNLQDREQMLLILKFHLLRAQHRMEQQKLAPKYYGPYKILDRCGKVAYKLELPSTSRIHPVFHVSQLKLRVGDAVTTTQLPNVIPDLLTKEPERVLEHRTVKRLNRAVTQVLVK</sequence>
<dbReference type="AlphaFoldDB" id="A0A6D2J3H8"/>
<dbReference type="EMBL" id="CACVBM020001147">
    <property type="protein sequence ID" value="CAA7034451.1"/>
    <property type="molecule type" value="Genomic_DNA"/>
</dbReference>
<proteinExistence type="predicted"/>
<protein>
    <recommendedName>
        <fullName evidence="1">Tf2-1-like SH3-like domain-containing protein</fullName>
    </recommendedName>
</protein>
<feature type="domain" description="Tf2-1-like SH3-like" evidence="1">
    <location>
        <begin position="71"/>
        <end position="126"/>
    </location>
</feature>
<reference evidence="2" key="1">
    <citation type="submission" date="2020-01" db="EMBL/GenBank/DDBJ databases">
        <authorList>
            <person name="Mishra B."/>
        </authorList>
    </citation>
    <scope>NUCLEOTIDE SEQUENCE [LARGE SCALE GENOMIC DNA]</scope>
</reference>
<dbReference type="InterPro" id="IPR056924">
    <property type="entry name" value="SH3_Tf2-1"/>
</dbReference>
<dbReference type="Pfam" id="PF24626">
    <property type="entry name" value="SH3_Tf2-1"/>
    <property type="match status" value="1"/>
</dbReference>
<dbReference type="PANTHER" id="PTHR45835:SF104">
    <property type="entry name" value="PROTEIN NYNRIN-LIKE"/>
    <property type="match status" value="1"/>
</dbReference>
<organism evidence="2 3">
    <name type="scientific">Microthlaspi erraticum</name>
    <dbReference type="NCBI Taxonomy" id="1685480"/>
    <lineage>
        <taxon>Eukaryota</taxon>
        <taxon>Viridiplantae</taxon>
        <taxon>Streptophyta</taxon>
        <taxon>Embryophyta</taxon>
        <taxon>Tracheophyta</taxon>
        <taxon>Spermatophyta</taxon>
        <taxon>Magnoliopsida</taxon>
        <taxon>eudicotyledons</taxon>
        <taxon>Gunneridae</taxon>
        <taxon>Pentapetalae</taxon>
        <taxon>rosids</taxon>
        <taxon>malvids</taxon>
        <taxon>Brassicales</taxon>
        <taxon>Brassicaceae</taxon>
        <taxon>Coluteocarpeae</taxon>
        <taxon>Microthlaspi</taxon>
    </lineage>
</organism>
<gene>
    <name evidence="2" type="ORF">MERR_LOCUS21686</name>
</gene>
<comment type="caution">
    <text evidence="2">The sequence shown here is derived from an EMBL/GenBank/DDBJ whole genome shotgun (WGS) entry which is preliminary data.</text>
</comment>
<dbReference type="GO" id="GO:0003676">
    <property type="term" value="F:nucleic acid binding"/>
    <property type="evidence" value="ECO:0007669"/>
    <property type="project" value="InterPro"/>
</dbReference>
<dbReference type="InterPro" id="IPR012337">
    <property type="entry name" value="RNaseH-like_sf"/>
</dbReference>
<name>A0A6D2J3H8_9BRAS</name>
<evidence type="ECO:0000313" key="2">
    <source>
        <dbReference type="EMBL" id="CAA7034451.1"/>
    </source>
</evidence>
<evidence type="ECO:0000259" key="1">
    <source>
        <dbReference type="Pfam" id="PF24626"/>
    </source>
</evidence>
<dbReference type="OrthoDB" id="5554229at2759"/>
<dbReference type="Proteomes" id="UP000467841">
    <property type="component" value="Unassembled WGS sequence"/>
</dbReference>